<feature type="chain" id="PRO_5042135578" evidence="3">
    <location>
        <begin position="21"/>
        <end position="355"/>
    </location>
</feature>
<dbReference type="EMBL" id="JARKIF010000019">
    <property type="protein sequence ID" value="KAJ7618415.1"/>
    <property type="molecule type" value="Genomic_DNA"/>
</dbReference>
<organism evidence="4 5">
    <name type="scientific">Roridomyces roridus</name>
    <dbReference type="NCBI Taxonomy" id="1738132"/>
    <lineage>
        <taxon>Eukaryota</taxon>
        <taxon>Fungi</taxon>
        <taxon>Dikarya</taxon>
        <taxon>Basidiomycota</taxon>
        <taxon>Agaricomycotina</taxon>
        <taxon>Agaricomycetes</taxon>
        <taxon>Agaricomycetidae</taxon>
        <taxon>Agaricales</taxon>
        <taxon>Marasmiineae</taxon>
        <taxon>Mycenaceae</taxon>
        <taxon>Roridomyces</taxon>
    </lineage>
</organism>
<sequence>MLLINTFLKLLALSAYLFLAEFPRDPATLTLASRVGEDLVSALRVIVPPPDRVACLMLAEHFGGCHWDTIDSFELPLVSISGESPAFVIVARPSQPLTDKIFAQYLAAHPDGVTRPSANSGAIPTRSPAVTPAPLPRLSVSAEADAATPTDVGSLAVTATSSSRGHPSDEGNPSSRSRGLLHLYTLFEPLRGHILVIGVVCFLSGIVLFGIARRWASASSSTHIQAPAGPAAQDAMEERIRLLLLGILGRMPHLDPTVARELEAEVALGSGIGAPLLPDTQAPPDGRPRRHALAELPLARLEQRGGTPDGSQRQLGEADDVKVVPAGEENQPPATVAPGENGVPEAAPGHETDKA</sequence>
<accession>A0AAD7BEI4</accession>
<reference evidence="4" key="1">
    <citation type="submission" date="2023-03" db="EMBL/GenBank/DDBJ databases">
        <title>Massive genome expansion in bonnet fungi (Mycena s.s.) driven by repeated elements and novel gene families across ecological guilds.</title>
        <authorList>
            <consortium name="Lawrence Berkeley National Laboratory"/>
            <person name="Harder C.B."/>
            <person name="Miyauchi S."/>
            <person name="Viragh M."/>
            <person name="Kuo A."/>
            <person name="Thoen E."/>
            <person name="Andreopoulos B."/>
            <person name="Lu D."/>
            <person name="Skrede I."/>
            <person name="Drula E."/>
            <person name="Henrissat B."/>
            <person name="Morin E."/>
            <person name="Kohler A."/>
            <person name="Barry K."/>
            <person name="LaButti K."/>
            <person name="Morin E."/>
            <person name="Salamov A."/>
            <person name="Lipzen A."/>
            <person name="Mereny Z."/>
            <person name="Hegedus B."/>
            <person name="Baldrian P."/>
            <person name="Stursova M."/>
            <person name="Weitz H."/>
            <person name="Taylor A."/>
            <person name="Grigoriev I.V."/>
            <person name="Nagy L.G."/>
            <person name="Martin F."/>
            <person name="Kauserud H."/>
        </authorList>
    </citation>
    <scope>NUCLEOTIDE SEQUENCE</scope>
    <source>
        <strain evidence="4">9284</strain>
    </source>
</reference>
<gene>
    <name evidence="4" type="ORF">FB45DRAFT_931580</name>
</gene>
<dbReference type="Proteomes" id="UP001221142">
    <property type="component" value="Unassembled WGS sequence"/>
</dbReference>
<feature type="region of interest" description="Disordered" evidence="1">
    <location>
        <begin position="299"/>
        <end position="355"/>
    </location>
</feature>
<feature type="transmembrane region" description="Helical" evidence="2">
    <location>
        <begin position="192"/>
        <end position="212"/>
    </location>
</feature>
<keyword evidence="3" id="KW-0732">Signal</keyword>
<comment type="caution">
    <text evidence="4">The sequence shown here is derived from an EMBL/GenBank/DDBJ whole genome shotgun (WGS) entry which is preliminary data.</text>
</comment>
<keyword evidence="2" id="KW-0472">Membrane</keyword>
<proteinExistence type="predicted"/>
<keyword evidence="5" id="KW-1185">Reference proteome</keyword>
<protein>
    <submittedName>
        <fullName evidence="4">Uncharacterized protein</fullName>
    </submittedName>
</protein>
<evidence type="ECO:0000313" key="5">
    <source>
        <dbReference type="Proteomes" id="UP001221142"/>
    </source>
</evidence>
<name>A0AAD7BEI4_9AGAR</name>
<keyword evidence="2" id="KW-1133">Transmembrane helix</keyword>
<dbReference type="AlphaFoldDB" id="A0AAD7BEI4"/>
<keyword evidence="2" id="KW-0812">Transmembrane</keyword>
<evidence type="ECO:0000256" key="1">
    <source>
        <dbReference type="SAM" id="MobiDB-lite"/>
    </source>
</evidence>
<evidence type="ECO:0000313" key="4">
    <source>
        <dbReference type="EMBL" id="KAJ7618415.1"/>
    </source>
</evidence>
<evidence type="ECO:0000256" key="2">
    <source>
        <dbReference type="SAM" id="Phobius"/>
    </source>
</evidence>
<evidence type="ECO:0000256" key="3">
    <source>
        <dbReference type="SAM" id="SignalP"/>
    </source>
</evidence>
<feature type="signal peptide" evidence="3">
    <location>
        <begin position="1"/>
        <end position="20"/>
    </location>
</feature>